<gene>
    <name evidence="1" type="ORF">NPIL_567571</name>
</gene>
<sequence length="103" mass="11711">MDKGFPENQMNNSTFINAILSEVESVTENESQGTHENNTSVFYSKAVEVHQNTTLSVRTQVTAKTRTSRLCSKSFKNKYDNKNDSDRQSGVKSYCYHSCNEPF</sequence>
<name>A0A8X6J7M8_NEPPI</name>
<comment type="caution">
    <text evidence="1">The sequence shown here is derived from an EMBL/GenBank/DDBJ whole genome shotgun (WGS) entry which is preliminary data.</text>
</comment>
<protein>
    <submittedName>
        <fullName evidence="1">Uncharacterized protein</fullName>
    </submittedName>
</protein>
<evidence type="ECO:0000313" key="1">
    <source>
        <dbReference type="EMBL" id="GFS43462.1"/>
    </source>
</evidence>
<dbReference type="Proteomes" id="UP000887013">
    <property type="component" value="Unassembled WGS sequence"/>
</dbReference>
<organism evidence="1 2">
    <name type="scientific">Nephila pilipes</name>
    <name type="common">Giant wood spider</name>
    <name type="synonym">Nephila maculata</name>
    <dbReference type="NCBI Taxonomy" id="299642"/>
    <lineage>
        <taxon>Eukaryota</taxon>
        <taxon>Metazoa</taxon>
        <taxon>Ecdysozoa</taxon>
        <taxon>Arthropoda</taxon>
        <taxon>Chelicerata</taxon>
        <taxon>Arachnida</taxon>
        <taxon>Araneae</taxon>
        <taxon>Araneomorphae</taxon>
        <taxon>Entelegynae</taxon>
        <taxon>Araneoidea</taxon>
        <taxon>Nephilidae</taxon>
        <taxon>Nephila</taxon>
    </lineage>
</organism>
<reference evidence="1" key="1">
    <citation type="submission" date="2020-08" db="EMBL/GenBank/DDBJ databases">
        <title>Multicomponent nature underlies the extraordinary mechanical properties of spider dragline silk.</title>
        <authorList>
            <person name="Kono N."/>
            <person name="Nakamura H."/>
            <person name="Mori M."/>
            <person name="Yoshida Y."/>
            <person name="Ohtoshi R."/>
            <person name="Malay A.D."/>
            <person name="Moran D.A.P."/>
            <person name="Tomita M."/>
            <person name="Numata K."/>
            <person name="Arakawa K."/>
        </authorList>
    </citation>
    <scope>NUCLEOTIDE SEQUENCE</scope>
</reference>
<dbReference type="AlphaFoldDB" id="A0A8X6J7M8"/>
<proteinExistence type="predicted"/>
<keyword evidence="2" id="KW-1185">Reference proteome</keyword>
<accession>A0A8X6J7M8</accession>
<evidence type="ECO:0000313" key="2">
    <source>
        <dbReference type="Proteomes" id="UP000887013"/>
    </source>
</evidence>
<dbReference type="EMBL" id="BMAW01090177">
    <property type="protein sequence ID" value="GFS43462.1"/>
    <property type="molecule type" value="Genomic_DNA"/>
</dbReference>